<accession>A0A9P4RAZ0</accession>
<feature type="compositionally biased region" description="Low complexity" evidence="8">
    <location>
        <begin position="933"/>
        <end position="942"/>
    </location>
</feature>
<evidence type="ECO:0000256" key="8">
    <source>
        <dbReference type="SAM" id="MobiDB-lite"/>
    </source>
</evidence>
<dbReference type="OrthoDB" id="6123at2759"/>
<keyword evidence="7" id="KW-0539">Nucleus</keyword>
<evidence type="ECO:0000256" key="7">
    <source>
        <dbReference type="ARBA" id="ARBA00023242"/>
    </source>
</evidence>
<dbReference type="GO" id="GO:0007059">
    <property type="term" value="P:chromosome segregation"/>
    <property type="evidence" value="ECO:0007669"/>
    <property type="project" value="UniProtKB-KW"/>
</dbReference>
<dbReference type="AlphaFoldDB" id="A0A9P4RAZ0"/>
<feature type="compositionally biased region" description="Polar residues" evidence="8">
    <location>
        <begin position="1055"/>
        <end position="1064"/>
    </location>
</feature>
<feature type="compositionally biased region" description="Polar residues" evidence="8">
    <location>
        <begin position="809"/>
        <end position="833"/>
    </location>
</feature>
<comment type="similarity">
    <text evidence="3">Belongs to the INCENP family.</text>
</comment>
<feature type="compositionally biased region" description="Low complexity" evidence="8">
    <location>
        <begin position="778"/>
        <end position="791"/>
    </location>
</feature>
<evidence type="ECO:0000256" key="3">
    <source>
        <dbReference type="ARBA" id="ARBA00010042"/>
    </source>
</evidence>
<evidence type="ECO:0000259" key="9">
    <source>
        <dbReference type="Pfam" id="PF03941"/>
    </source>
</evidence>
<dbReference type="Proteomes" id="UP000799444">
    <property type="component" value="Unassembled WGS sequence"/>
</dbReference>
<dbReference type="EMBL" id="ML996103">
    <property type="protein sequence ID" value="KAF2739686.1"/>
    <property type="molecule type" value="Genomic_DNA"/>
</dbReference>
<evidence type="ECO:0000256" key="5">
    <source>
        <dbReference type="ARBA" id="ARBA00022829"/>
    </source>
</evidence>
<keyword evidence="4" id="KW-0963">Cytoplasm</keyword>
<feature type="region of interest" description="Disordered" evidence="8">
    <location>
        <begin position="1145"/>
        <end position="1183"/>
    </location>
</feature>
<feature type="compositionally biased region" description="Pro residues" evidence="8">
    <location>
        <begin position="916"/>
        <end position="932"/>
    </location>
</feature>
<organism evidence="10 11">
    <name type="scientific">Polyplosphaeria fusca</name>
    <dbReference type="NCBI Taxonomy" id="682080"/>
    <lineage>
        <taxon>Eukaryota</taxon>
        <taxon>Fungi</taxon>
        <taxon>Dikarya</taxon>
        <taxon>Ascomycota</taxon>
        <taxon>Pezizomycotina</taxon>
        <taxon>Dothideomycetes</taxon>
        <taxon>Pleosporomycetidae</taxon>
        <taxon>Pleosporales</taxon>
        <taxon>Tetraplosphaeriaceae</taxon>
        <taxon>Polyplosphaeria</taxon>
    </lineage>
</organism>
<evidence type="ECO:0000256" key="6">
    <source>
        <dbReference type="ARBA" id="ARBA00023212"/>
    </source>
</evidence>
<feature type="domain" description="Inner centromere protein ARK-binding" evidence="9">
    <location>
        <begin position="1074"/>
        <end position="1127"/>
    </location>
</feature>
<keyword evidence="11" id="KW-1185">Reference proteome</keyword>
<evidence type="ECO:0000256" key="4">
    <source>
        <dbReference type="ARBA" id="ARBA00022490"/>
    </source>
</evidence>
<dbReference type="PANTHER" id="PTHR13142">
    <property type="entry name" value="INNER CENTROMERE PROTEIN"/>
    <property type="match status" value="1"/>
</dbReference>
<name>A0A9P4RAZ0_9PLEO</name>
<feature type="compositionally biased region" description="Polar residues" evidence="8">
    <location>
        <begin position="197"/>
        <end position="215"/>
    </location>
</feature>
<protein>
    <recommendedName>
        <fullName evidence="9">Inner centromere protein ARK-binding domain-containing protein</fullName>
    </recommendedName>
</protein>
<feature type="compositionally biased region" description="Basic and acidic residues" evidence="8">
    <location>
        <begin position="1149"/>
        <end position="1167"/>
    </location>
</feature>
<dbReference type="GO" id="GO:0005819">
    <property type="term" value="C:spindle"/>
    <property type="evidence" value="ECO:0007669"/>
    <property type="project" value="UniProtKB-SubCell"/>
</dbReference>
<feature type="region of interest" description="Disordered" evidence="8">
    <location>
        <begin position="138"/>
        <end position="175"/>
    </location>
</feature>
<feature type="region of interest" description="Disordered" evidence="8">
    <location>
        <begin position="188"/>
        <end position="263"/>
    </location>
</feature>
<feature type="region of interest" description="Disordered" evidence="8">
    <location>
        <begin position="381"/>
        <end position="402"/>
    </location>
</feature>
<dbReference type="Pfam" id="PF03941">
    <property type="entry name" value="INCENP_ARK-bind"/>
    <property type="match status" value="1"/>
</dbReference>
<feature type="compositionally biased region" description="Low complexity" evidence="8">
    <location>
        <begin position="216"/>
        <end position="228"/>
    </location>
</feature>
<feature type="compositionally biased region" description="Low complexity" evidence="8">
    <location>
        <begin position="952"/>
        <end position="965"/>
    </location>
</feature>
<comment type="caution">
    <text evidence="10">The sequence shown here is derived from an EMBL/GenBank/DDBJ whole genome shotgun (WGS) entry which is preliminary data.</text>
</comment>
<dbReference type="Gene3D" id="6.10.250.2990">
    <property type="match status" value="1"/>
</dbReference>
<feature type="compositionally biased region" description="Polar residues" evidence="8">
    <location>
        <begin position="515"/>
        <end position="545"/>
    </location>
</feature>
<feature type="compositionally biased region" description="Basic and acidic residues" evidence="8">
    <location>
        <begin position="732"/>
        <end position="777"/>
    </location>
</feature>
<evidence type="ECO:0000256" key="1">
    <source>
        <dbReference type="ARBA" id="ARBA00004123"/>
    </source>
</evidence>
<dbReference type="GO" id="GO:0005634">
    <property type="term" value="C:nucleus"/>
    <property type="evidence" value="ECO:0007669"/>
    <property type="project" value="UniProtKB-SubCell"/>
</dbReference>
<feature type="compositionally biased region" description="Basic and acidic residues" evidence="8">
    <location>
        <begin position="477"/>
        <end position="488"/>
    </location>
</feature>
<feature type="compositionally biased region" description="Basic and acidic residues" evidence="8">
    <location>
        <begin position="861"/>
        <end position="879"/>
    </location>
</feature>
<evidence type="ECO:0000313" key="11">
    <source>
        <dbReference type="Proteomes" id="UP000799444"/>
    </source>
</evidence>
<comment type="subcellular location">
    <subcellularLocation>
        <location evidence="2">Cytoplasm</location>
        <location evidence="2">Cytoskeleton</location>
        <location evidence="2">Spindle</location>
    </subcellularLocation>
    <subcellularLocation>
        <location evidence="1">Nucleus</location>
    </subcellularLocation>
</comment>
<reference evidence="10" key="1">
    <citation type="journal article" date="2020" name="Stud. Mycol.">
        <title>101 Dothideomycetes genomes: a test case for predicting lifestyles and emergence of pathogens.</title>
        <authorList>
            <person name="Haridas S."/>
            <person name="Albert R."/>
            <person name="Binder M."/>
            <person name="Bloem J."/>
            <person name="Labutti K."/>
            <person name="Salamov A."/>
            <person name="Andreopoulos B."/>
            <person name="Baker S."/>
            <person name="Barry K."/>
            <person name="Bills G."/>
            <person name="Bluhm B."/>
            <person name="Cannon C."/>
            <person name="Castanera R."/>
            <person name="Culley D."/>
            <person name="Daum C."/>
            <person name="Ezra D."/>
            <person name="Gonzalez J."/>
            <person name="Henrissat B."/>
            <person name="Kuo A."/>
            <person name="Liang C."/>
            <person name="Lipzen A."/>
            <person name="Lutzoni F."/>
            <person name="Magnuson J."/>
            <person name="Mondo S."/>
            <person name="Nolan M."/>
            <person name="Ohm R."/>
            <person name="Pangilinan J."/>
            <person name="Park H.-J."/>
            <person name="Ramirez L."/>
            <person name="Alfaro M."/>
            <person name="Sun H."/>
            <person name="Tritt A."/>
            <person name="Yoshinaga Y."/>
            <person name="Zwiers L.-H."/>
            <person name="Turgeon B."/>
            <person name="Goodwin S."/>
            <person name="Spatafora J."/>
            <person name="Crous P."/>
            <person name="Grigoriev I."/>
        </authorList>
    </citation>
    <scope>NUCLEOTIDE SEQUENCE</scope>
    <source>
        <strain evidence="10">CBS 125425</strain>
    </source>
</reference>
<feature type="region of interest" description="Disordered" evidence="8">
    <location>
        <begin position="685"/>
        <end position="1069"/>
    </location>
</feature>
<feature type="region of interest" description="Disordered" evidence="8">
    <location>
        <begin position="418"/>
        <end position="561"/>
    </location>
</feature>
<keyword evidence="6" id="KW-0206">Cytoskeleton</keyword>
<feature type="compositionally biased region" description="Basic and acidic residues" evidence="8">
    <location>
        <begin position="234"/>
        <end position="263"/>
    </location>
</feature>
<sequence>MAASRTKAPAIGSAQWILDERHQSNDLVAQEMEDFSFSVRNELEWLNEHMADIFAYNGQNNLDVFKTPGKLRGKTPRTVRKNNALARQPLADIATSNQPGRMSAARVRLSPAELSLENNLQKQVAKPRFLIAEDTVHAATSRSPVAPSPAPRPLFSKGASKGKENHDSGYHAGTSEDDVFEQRPALSMFPLPPQKSFAHSTQDTVPSTQEDTQVFTQDSATSTQATQSFRRSVHISDDERRDTGESFVSAKEDFASKNASKENLRDEFKSDAMDVDARHDATQTDAQDTVIHHDVSSIDGDGTLIQHQMSNKQRQIISDAYSTSAETQQALDIAHQRAQCPEPKRLVVPSEQYSISTETHAALDAATTQDDTVIHNDIEDQMDVDDDIRSPSDGSSPVKPLVRKSSLTFASLPAREPLLAKKSMGNRVSRTSHVDQNKARSSQMGRFTGGKSLGGSQHAHAADTQNQDAMDLDEDRPELRREESETTKLHNKTSTMRLAERINMLNQKPDHPKRASQSVMAAQSQTQNLASSQTVSHPLPTQQPTYPHLPAGPTPKETNETHAAQIDDEDDDWISPIRATAPAPPRPILSKSYSADMKPPTTELRIPKAISVSNPDLSTVVESTTPAGSPTGKKYVDGPLSASKAKFYSALRAAKEKIIGSSATSAQVKLDALAEGQMRPKLQAQLSDDDVFSPKRNEKAGTSLFSHLRSPSKESLKTNKSIKMSAMPGSPTKEDGRRTRSSSEREKQKERETREKETKQKQRVEERLREIRDKEQSKAAAHYQKAKASAKTPVAASVPQAHTRPLANATKTPVTVMQQPLSRPGTTRTNTAPRQHEPDSADDMPPPPPPKSQLPTAPSHKLREPKRMLTKAASKDALPKGKPPKVMVNLHKGYGGHTLGTAKSAPNLASRDAPAAPKPAPAPKPNPLPASRPAPVSKAPPIAKAPPPRVGRPPAQAQAAPQPSRMAEKPKPAPSQLRGELAAARPVSRMQTVQDANRINVPPVNPAKPAKRPFQPENDEPLHRPAKRPSQLAKSKPPVTPAHAQFAQGKIPFAESTQPPSVQYPNGEEIKLPEIMTDSEDEDSENEFEQPSWADTPNLRQMLEQQQLVDPEHIFGPIAPLNMEQVFPNKERHKRFRERTSSAYWTHDQVTEEEKRKNREAQERLVKDGAWTYHPSPGPSALR</sequence>
<evidence type="ECO:0000256" key="2">
    <source>
        <dbReference type="ARBA" id="ARBA00004186"/>
    </source>
</evidence>
<feature type="region of interest" description="Disordered" evidence="8">
    <location>
        <begin position="579"/>
        <end position="600"/>
    </location>
</feature>
<evidence type="ECO:0000313" key="10">
    <source>
        <dbReference type="EMBL" id="KAF2739686.1"/>
    </source>
</evidence>
<dbReference type="InterPro" id="IPR005635">
    <property type="entry name" value="Inner_centromere_prot_ARK-bd"/>
</dbReference>
<proteinExistence type="inferred from homology"/>
<gene>
    <name evidence="10" type="ORF">EJ04DRAFT_483836</name>
</gene>
<dbReference type="PANTHER" id="PTHR13142:SF1">
    <property type="entry name" value="INNER CENTROMERE PROTEIN"/>
    <property type="match status" value="1"/>
</dbReference>
<keyword evidence="5" id="KW-0159">Chromosome partition</keyword>